<evidence type="ECO:0000259" key="9">
    <source>
        <dbReference type="PROSITE" id="PS50102"/>
    </source>
</evidence>
<evidence type="ECO:0000256" key="5">
    <source>
        <dbReference type="ARBA" id="ARBA00023242"/>
    </source>
</evidence>
<name>A0A6A6WK73_9PEZI</name>
<feature type="compositionally biased region" description="Basic and acidic residues" evidence="7">
    <location>
        <begin position="116"/>
        <end position="141"/>
    </location>
</feature>
<feature type="domain" description="RRM" evidence="9">
    <location>
        <begin position="201"/>
        <end position="286"/>
    </location>
</feature>
<dbReference type="PRINTS" id="PR00625">
    <property type="entry name" value="JDOMAIN"/>
</dbReference>
<keyword evidence="3" id="KW-0963">Cytoplasm</keyword>
<comment type="subcellular location">
    <subcellularLocation>
        <location evidence="2">Cytoplasm</location>
    </subcellularLocation>
    <subcellularLocation>
        <location evidence="1">Nucleus</location>
    </subcellularLocation>
</comment>
<proteinExistence type="predicted"/>
<keyword evidence="5" id="KW-0539">Nucleus</keyword>
<evidence type="ECO:0000256" key="7">
    <source>
        <dbReference type="SAM" id="MobiDB-lite"/>
    </source>
</evidence>
<dbReference type="PROSITE" id="PS50102">
    <property type="entry name" value="RRM"/>
    <property type="match status" value="1"/>
</dbReference>
<evidence type="ECO:0000256" key="6">
    <source>
        <dbReference type="PROSITE-ProRule" id="PRU00176"/>
    </source>
</evidence>
<dbReference type="Gene3D" id="3.30.70.330">
    <property type="match status" value="1"/>
</dbReference>
<keyword evidence="4" id="KW-0143">Chaperone</keyword>
<dbReference type="SMART" id="SM00271">
    <property type="entry name" value="DnaJ"/>
    <property type="match status" value="1"/>
</dbReference>
<dbReference type="PANTHER" id="PTHR44313">
    <property type="entry name" value="DNAJ HOMOLOG SUBFAMILY C MEMBER 17"/>
    <property type="match status" value="1"/>
</dbReference>
<evidence type="ECO:0000313" key="11">
    <source>
        <dbReference type="Proteomes" id="UP000799437"/>
    </source>
</evidence>
<dbReference type="GO" id="GO:0005737">
    <property type="term" value="C:cytoplasm"/>
    <property type="evidence" value="ECO:0007669"/>
    <property type="project" value="UniProtKB-SubCell"/>
</dbReference>
<sequence>MRDFMSQWSPRLFVTRLWRGIPPNMSTEDLKQHATSTHDFYELLGVSYETSEADIKRAYRKTSLKYHPDKNPGNLNIVEKFHLIGIARDVLLNPEAKALHDKTRIARIQKQRQNDLLEGKRRTMKEDLERRESGFKRKRAEEEDELEQQERDLRRLAEEGRRKRMQMEHDRKKRDEEDASIIEQPPNTHTPQQAQAPEIERRIFVRFLREGAGLTYEEKSITDMFSRFGRIEHAFVLREKKTRLAGEKHKKLVATAAITFGSAFSALSALEDGKALSELFVDISAGNVARTELGAAPSTPIGSPALNRSFRSSMGSVGGVVSTTTCEAELPVRRFSSLPPPV</sequence>
<evidence type="ECO:0000313" key="10">
    <source>
        <dbReference type="EMBL" id="KAF2762567.1"/>
    </source>
</evidence>
<dbReference type="GO" id="GO:0003723">
    <property type="term" value="F:RNA binding"/>
    <property type="evidence" value="ECO:0007669"/>
    <property type="project" value="UniProtKB-UniRule"/>
</dbReference>
<dbReference type="EMBL" id="ML996565">
    <property type="protein sequence ID" value="KAF2762567.1"/>
    <property type="molecule type" value="Genomic_DNA"/>
</dbReference>
<dbReference type="OrthoDB" id="376357at2759"/>
<dbReference type="PROSITE" id="PS50076">
    <property type="entry name" value="DNAJ_2"/>
    <property type="match status" value="1"/>
</dbReference>
<evidence type="ECO:0000256" key="4">
    <source>
        <dbReference type="ARBA" id="ARBA00023186"/>
    </source>
</evidence>
<feature type="compositionally biased region" description="Basic and acidic residues" evidence="7">
    <location>
        <begin position="148"/>
        <end position="176"/>
    </location>
</feature>
<dbReference type="Gene3D" id="1.10.287.110">
    <property type="entry name" value="DnaJ domain"/>
    <property type="match status" value="1"/>
</dbReference>
<evidence type="ECO:0000256" key="2">
    <source>
        <dbReference type="ARBA" id="ARBA00004496"/>
    </source>
</evidence>
<organism evidence="10 11">
    <name type="scientific">Pseudovirgaria hyperparasitica</name>
    <dbReference type="NCBI Taxonomy" id="470096"/>
    <lineage>
        <taxon>Eukaryota</taxon>
        <taxon>Fungi</taxon>
        <taxon>Dikarya</taxon>
        <taxon>Ascomycota</taxon>
        <taxon>Pezizomycotina</taxon>
        <taxon>Dothideomycetes</taxon>
        <taxon>Dothideomycetes incertae sedis</taxon>
        <taxon>Acrospermales</taxon>
        <taxon>Acrospermaceae</taxon>
        <taxon>Pseudovirgaria</taxon>
    </lineage>
</organism>
<evidence type="ECO:0000256" key="3">
    <source>
        <dbReference type="ARBA" id="ARBA00022490"/>
    </source>
</evidence>
<feature type="domain" description="J" evidence="8">
    <location>
        <begin position="39"/>
        <end position="104"/>
    </location>
</feature>
<accession>A0A6A6WK73</accession>
<dbReference type="SUPFAM" id="SSF54928">
    <property type="entry name" value="RNA-binding domain, RBD"/>
    <property type="match status" value="1"/>
</dbReference>
<dbReference type="GO" id="GO:0005681">
    <property type="term" value="C:spliceosomal complex"/>
    <property type="evidence" value="ECO:0007669"/>
    <property type="project" value="TreeGrafter"/>
</dbReference>
<dbReference type="InterPro" id="IPR036869">
    <property type="entry name" value="J_dom_sf"/>
</dbReference>
<dbReference type="InterPro" id="IPR035979">
    <property type="entry name" value="RBD_domain_sf"/>
</dbReference>
<dbReference type="InterPro" id="IPR052094">
    <property type="entry name" value="Pre-mRNA-splicing_ERAD"/>
</dbReference>
<dbReference type="Proteomes" id="UP000799437">
    <property type="component" value="Unassembled WGS sequence"/>
</dbReference>
<dbReference type="InterPro" id="IPR000504">
    <property type="entry name" value="RRM_dom"/>
</dbReference>
<evidence type="ECO:0000256" key="1">
    <source>
        <dbReference type="ARBA" id="ARBA00004123"/>
    </source>
</evidence>
<dbReference type="PANTHER" id="PTHR44313:SF1">
    <property type="entry name" value="DNAJ HOMOLOG SUBFAMILY C MEMBER 17"/>
    <property type="match status" value="1"/>
</dbReference>
<feature type="region of interest" description="Disordered" evidence="7">
    <location>
        <begin position="116"/>
        <end position="197"/>
    </location>
</feature>
<dbReference type="GO" id="GO:0000390">
    <property type="term" value="P:spliceosomal complex disassembly"/>
    <property type="evidence" value="ECO:0007669"/>
    <property type="project" value="TreeGrafter"/>
</dbReference>
<evidence type="ECO:0000259" key="8">
    <source>
        <dbReference type="PROSITE" id="PS50076"/>
    </source>
</evidence>
<keyword evidence="11" id="KW-1185">Reference proteome</keyword>
<dbReference type="AlphaFoldDB" id="A0A6A6WK73"/>
<dbReference type="SUPFAM" id="SSF46565">
    <property type="entry name" value="Chaperone J-domain"/>
    <property type="match status" value="1"/>
</dbReference>
<dbReference type="RefSeq" id="XP_033605018.1">
    <property type="nucleotide sequence ID" value="XM_033749814.1"/>
</dbReference>
<feature type="compositionally biased region" description="Polar residues" evidence="7">
    <location>
        <begin position="185"/>
        <end position="195"/>
    </location>
</feature>
<dbReference type="Pfam" id="PF00226">
    <property type="entry name" value="DnaJ"/>
    <property type="match status" value="1"/>
</dbReference>
<dbReference type="GeneID" id="54490868"/>
<reference evidence="10" key="1">
    <citation type="journal article" date="2020" name="Stud. Mycol.">
        <title>101 Dothideomycetes genomes: a test case for predicting lifestyles and emergence of pathogens.</title>
        <authorList>
            <person name="Haridas S."/>
            <person name="Albert R."/>
            <person name="Binder M."/>
            <person name="Bloem J."/>
            <person name="Labutti K."/>
            <person name="Salamov A."/>
            <person name="Andreopoulos B."/>
            <person name="Baker S."/>
            <person name="Barry K."/>
            <person name="Bills G."/>
            <person name="Bluhm B."/>
            <person name="Cannon C."/>
            <person name="Castanera R."/>
            <person name="Culley D."/>
            <person name="Daum C."/>
            <person name="Ezra D."/>
            <person name="Gonzalez J."/>
            <person name="Henrissat B."/>
            <person name="Kuo A."/>
            <person name="Liang C."/>
            <person name="Lipzen A."/>
            <person name="Lutzoni F."/>
            <person name="Magnuson J."/>
            <person name="Mondo S."/>
            <person name="Nolan M."/>
            <person name="Ohm R."/>
            <person name="Pangilinan J."/>
            <person name="Park H.-J."/>
            <person name="Ramirez L."/>
            <person name="Alfaro M."/>
            <person name="Sun H."/>
            <person name="Tritt A."/>
            <person name="Yoshinaga Y."/>
            <person name="Zwiers L.-H."/>
            <person name="Turgeon B."/>
            <person name="Goodwin S."/>
            <person name="Spatafora J."/>
            <person name="Crous P."/>
            <person name="Grigoriev I."/>
        </authorList>
    </citation>
    <scope>NUCLEOTIDE SEQUENCE</scope>
    <source>
        <strain evidence="10">CBS 121739</strain>
    </source>
</reference>
<gene>
    <name evidence="10" type="ORF">EJ05DRAFT_6247</name>
</gene>
<dbReference type="CDD" id="cd06257">
    <property type="entry name" value="DnaJ"/>
    <property type="match status" value="1"/>
</dbReference>
<dbReference type="InterPro" id="IPR001623">
    <property type="entry name" value="DnaJ_domain"/>
</dbReference>
<keyword evidence="6" id="KW-0694">RNA-binding</keyword>
<dbReference type="InterPro" id="IPR012677">
    <property type="entry name" value="Nucleotide-bd_a/b_plait_sf"/>
</dbReference>
<protein>
    <submittedName>
        <fullName evidence="10">DnaJ-domain-containing protein</fullName>
    </submittedName>
</protein>